<keyword evidence="3" id="KW-1185">Reference proteome</keyword>
<sequence length="112" mass="13057">MKLWKKKVKEFGKDFEQSEEFEKNEEIGDAEEFETEEPGKEPKVLGIRIPFRMRRIVCRTPRIPGMPIKMRMPTTRPSSWQTSPPALSILLPDGKSWIFSISSMRSRARLSC</sequence>
<dbReference type="Proteomes" id="UP001438008">
    <property type="component" value="Unassembled WGS sequence"/>
</dbReference>
<dbReference type="EMBL" id="JBBMFE010000001">
    <property type="protein sequence ID" value="MEQ2471072.1"/>
    <property type="molecule type" value="Genomic_DNA"/>
</dbReference>
<dbReference type="RefSeq" id="WP_349163365.1">
    <property type="nucleotide sequence ID" value="NZ_JBBMFE010000001.1"/>
</dbReference>
<feature type="region of interest" description="Disordered" evidence="1">
    <location>
        <begin position="64"/>
        <end position="83"/>
    </location>
</feature>
<reference evidence="2 3" key="1">
    <citation type="submission" date="2024-03" db="EMBL/GenBank/DDBJ databases">
        <title>Human intestinal bacterial collection.</title>
        <authorList>
            <person name="Pauvert C."/>
            <person name="Hitch T.C.A."/>
            <person name="Clavel T."/>
        </authorList>
    </citation>
    <scope>NUCLEOTIDE SEQUENCE [LARGE SCALE GENOMIC DNA]</scope>
    <source>
        <strain evidence="2 3">CLA-AA-H132</strain>
    </source>
</reference>
<proteinExistence type="predicted"/>
<organism evidence="2 3">
    <name type="scientific">Laedolimicola intestinihominis</name>
    <dbReference type="NCBI Taxonomy" id="3133166"/>
    <lineage>
        <taxon>Bacteria</taxon>
        <taxon>Bacillati</taxon>
        <taxon>Bacillota</taxon>
        <taxon>Clostridia</taxon>
        <taxon>Lachnospirales</taxon>
        <taxon>Lachnospiraceae</taxon>
        <taxon>Laedolimicola</taxon>
    </lineage>
</organism>
<feature type="compositionally biased region" description="Acidic residues" evidence="1">
    <location>
        <begin position="27"/>
        <end position="36"/>
    </location>
</feature>
<comment type="caution">
    <text evidence="2">The sequence shown here is derived from an EMBL/GenBank/DDBJ whole genome shotgun (WGS) entry which is preliminary data.</text>
</comment>
<gene>
    <name evidence="2" type="ORF">WMO29_00925</name>
</gene>
<feature type="region of interest" description="Disordered" evidence="1">
    <location>
        <begin position="19"/>
        <end position="41"/>
    </location>
</feature>
<name>A0ABV1FCI4_9FIRM</name>
<evidence type="ECO:0000256" key="1">
    <source>
        <dbReference type="SAM" id="MobiDB-lite"/>
    </source>
</evidence>
<accession>A0ABV1FCI4</accession>
<evidence type="ECO:0000313" key="2">
    <source>
        <dbReference type="EMBL" id="MEQ2471072.1"/>
    </source>
</evidence>
<evidence type="ECO:0000313" key="3">
    <source>
        <dbReference type="Proteomes" id="UP001438008"/>
    </source>
</evidence>
<protein>
    <submittedName>
        <fullName evidence="2">Uncharacterized protein</fullName>
    </submittedName>
</protein>